<dbReference type="NCBIfam" id="NF041068">
    <property type="entry name" value="DpdK"/>
    <property type="match status" value="1"/>
</dbReference>
<evidence type="ECO:0000259" key="1">
    <source>
        <dbReference type="Pfam" id="PF13091"/>
    </source>
</evidence>
<dbReference type="Proteomes" id="UP000199632">
    <property type="component" value="Unassembled WGS sequence"/>
</dbReference>
<reference evidence="3" key="1">
    <citation type="submission" date="2016-10" db="EMBL/GenBank/DDBJ databases">
        <authorList>
            <person name="Varghese N."/>
            <person name="Submissions S."/>
        </authorList>
    </citation>
    <scope>NUCLEOTIDE SEQUENCE [LARGE SCALE GENOMIC DNA]</scope>
    <source>
        <strain evidence="3">DSM 44718</strain>
    </source>
</reference>
<protein>
    <submittedName>
        <fullName evidence="2">PLD-like domain-containing protein</fullName>
    </submittedName>
</protein>
<evidence type="ECO:0000313" key="2">
    <source>
        <dbReference type="EMBL" id="SDZ59685.1"/>
    </source>
</evidence>
<dbReference type="AlphaFoldDB" id="A0A1H3UCV5"/>
<sequence length="176" mass="19065">MTDERVVRTSARTGVRIDGILATALLAELMTPSSHLWLVSPWIGDVDAIDNRSAAYDAVFPDPSNRVYTLAEVLAGITHAGGRLSVVTRPDKFNSVFLARLDRQAITGSVSVIKAEDVHEKTLCGEDWLITGSMNFTYRGMAVNDEAVSYRIDPATAAHARLDFERRFGAGTGAAP</sequence>
<feature type="domain" description="Phospholipase D-like" evidence="1">
    <location>
        <begin position="77"/>
        <end position="166"/>
    </location>
</feature>
<organism evidence="2 3">
    <name type="scientific">Asanoa ishikariensis</name>
    <dbReference type="NCBI Taxonomy" id="137265"/>
    <lineage>
        <taxon>Bacteria</taxon>
        <taxon>Bacillati</taxon>
        <taxon>Actinomycetota</taxon>
        <taxon>Actinomycetes</taxon>
        <taxon>Micromonosporales</taxon>
        <taxon>Micromonosporaceae</taxon>
        <taxon>Asanoa</taxon>
    </lineage>
</organism>
<evidence type="ECO:0000313" key="3">
    <source>
        <dbReference type="Proteomes" id="UP000199632"/>
    </source>
</evidence>
<dbReference type="Pfam" id="PF13091">
    <property type="entry name" value="PLDc_2"/>
    <property type="match status" value="1"/>
</dbReference>
<dbReference type="InterPro" id="IPR025202">
    <property type="entry name" value="PLD-like_dom"/>
</dbReference>
<dbReference type="STRING" id="137265.SAMN05421684_6920"/>
<name>A0A1H3UCV5_9ACTN</name>
<dbReference type="Gene3D" id="3.30.870.10">
    <property type="entry name" value="Endonuclease Chain A"/>
    <property type="match status" value="1"/>
</dbReference>
<dbReference type="SUPFAM" id="SSF56024">
    <property type="entry name" value="Phospholipase D/nuclease"/>
    <property type="match status" value="1"/>
</dbReference>
<keyword evidence="3" id="KW-1185">Reference proteome</keyword>
<dbReference type="EMBL" id="FNQB01000004">
    <property type="protein sequence ID" value="SDZ59685.1"/>
    <property type="molecule type" value="Genomic_DNA"/>
</dbReference>
<proteinExistence type="predicted"/>
<dbReference type="RefSeq" id="WP_239083541.1">
    <property type="nucleotide sequence ID" value="NZ_BOND01000005.1"/>
</dbReference>
<accession>A0A1H3UCV5</accession>
<gene>
    <name evidence="2" type="ORF">SAMN05421684_6920</name>
</gene>